<accession>A0AAD7SIC1</accession>
<dbReference type="Proteomes" id="UP001221898">
    <property type="component" value="Unassembled WGS sequence"/>
</dbReference>
<evidence type="ECO:0000256" key="1">
    <source>
        <dbReference type="ARBA" id="ARBA00022614"/>
    </source>
</evidence>
<keyword evidence="4" id="KW-1185">Reference proteome</keyword>
<keyword evidence="1" id="KW-0433">Leucine-rich repeat</keyword>
<dbReference type="InterPro" id="IPR003591">
    <property type="entry name" value="Leu-rich_rpt_typical-subtyp"/>
</dbReference>
<sequence length="250" mass="28301">MTLLGLSNNVIVNILNNAFHNLPVLRTLLLDHNKITTFSILDSTFSQLQSLEILQLGYNALHAINGNWFQDMRSLLTLQMEGNLIARLQPDTFGFSNLKNLETLDLSGNLIAYIARDSFHSLPRLRRLDLSRNRLRSAPDVFSSLYWLSNLNLVLNQWNCTCELWELSSFLSSYQQMPGKELYNSRQLVCLSAANLAIQNVLNLTEANCMPPNENTTKLGIKDRISMQQYIQDISLAATLFFAGKMLGSL</sequence>
<comment type="caution">
    <text evidence="3">The sequence shown here is derived from an EMBL/GenBank/DDBJ whole genome shotgun (WGS) entry which is preliminary data.</text>
</comment>
<gene>
    <name evidence="3" type="ORF">AAFF_G00353920</name>
</gene>
<name>A0AAD7SIC1_9TELE</name>
<dbReference type="PANTHER" id="PTHR24369:SF211">
    <property type="entry name" value="LEUCINE-RICH REPEAT-CONTAINING PROTEIN 15-LIKE"/>
    <property type="match status" value="1"/>
</dbReference>
<evidence type="ECO:0000313" key="3">
    <source>
        <dbReference type="EMBL" id="KAJ8403175.1"/>
    </source>
</evidence>
<evidence type="ECO:0008006" key="5">
    <source>
        <dbReference type="Google" id="ProtNLM"/>
    </source>
</evidence>
<dbReference type="SUPFAM" id="SSF52058">
    <property type="entry name" value="L domain-like"/>
    <property type="match status" value="1"/>
</dbReference>
<keyword evidence="2" id="KW-0677">Repeat</keyword>
<organism evidence="3 4">
    <name type="scientific">Aldrovandia affinis</name>
    <dbReference type="NCBI Taxonomy" id="143900"/>
    <lineage>
        <taxon>Eukaryota</taxon>
        <taxon>Metazoa</taxon>
        <taxon>Chordata</taxon>
        <taxon>Craniata</taxon>
        <taxon>Vertebrata</taxon>
        <taxon>Euteleostomi</taxon>
        <taxon>Actinopterygii</taxon>
        <taxon>Neopterygii</taxon>
        <taxon>Teleostei</taxon>
        <taxon>Notacanthiformes</taxon>
        <taxon>Halosauridae</taxon>
        <taxon>Aldrovandia</taxon>
    </lineage>
</organism>
<dbReference type="InterPro" id="IPR050541">
    <property type="entry name" value="LRR_TM_domain-containing"/>
</dbReference>
<dbReference type="InterPro" id="IPR001611">
    <property type="entry name" value="Leu-rich_rpt"/>
</dbReference>
<evidence type="ECO:0000313" key="4">
    <source>
        <dbReference type="Proteomes" id="UP001221898"/>
    </source>
</evidence>
<dbReference type="Gene3D" id="3.80.10.10">
    <property type="entry name" value="Ribonuclease Inhibitor"/>
    <property type="match status" value="2"/>
</dbReference>
<dbReference type="PANTHER" id="PTHR24369">
    <property type="entry name" value="ANTIGEN BSP, PUTATIVE-RELATED"/>
    <property type="match status" value="1"/>
</dbReference>
<dbReference type="EMBL" id="JAINUG010000059">
    <property type="protein sequence ID" value="KAJ8403175.1"/>
    <property type="molecule type" value="Genomic_DNA"/>
</dbReference>
<dbReference type="AlphaFoldDB" id="A0AAD7SIC1"/>
<dbReference type="GO" id="GO:0005886">
    <property type="term" value="C:plasma membrane"/>
    <property type="evidence" value="ECO:0007669"/>
    <property type="project" value="TreeGrafter"/>
</dbReference>
<protein>
    <recommendedName>
        <fullName evidence="5">LRRCT domain-containing protein</fullName>
    </recommendedName>
</protein>
<dbReference type="SMART" id="SM00369">
    <property type="entry name" value="LRR_TYP"/>
    <property type="match status" value="5"/>
</dbReference>
<reference evidence="3" key="1">
    <citation type="journal article" date="2023" name="Science">
        <title>Genome structures resolve the early diversification of teleost fishes.</title>
        <authorList>
            <person name="Parey E."/>
            <person name="Louis A."/>
            <person name="Montfort J."/>
            <person name="Bouchez O."/>
            <person name="Roques C."/>
            <person name="Iampietro C."/>
            <person name="Lluch J."/>
            <person name="Castinel A."/>
            <person name="Donnadieu C."/>
            <person name="Desvignes T."/>
            <person name="Floi Bucao C."/>
            <person name="Jouanno E."/>
            <person name="Wen M."/>
            <person name="Mejri S."/>
            <person name="Dirks R."/>
            <person name="Jansen H."/>
            <person name="Henkel C."/>
            <person name="Chen W.J."/>
            <person name="Zahm M."/>
            <person name="Cabau C."/>
            <person name="Klopp C."/>
            <person name="Thompson A.W."/>
            <person name="Robinson-Rechavi M."/>
            <person name="Braasch I."/>
            <person name="Lecointre G."/>
            <person name="Bobe J."/>
            <person name="Postlethwait J.H."/>
            <person name="Berthelot C."/>
            <person name="Roest Crollius H."/>
            <person name="Guiguen Y."/>
        </authorList>
    </citation>
    <scope>NUCLEOTIDE SEQUENCE</scope>
    <source>
        <strain evidence="3">NC1722</strain>
    </source>
</reference>
<dbReference type="InterPro" id="IPR032675">
    <property type="entry name" value="LRR_dom_sf"/>
</dbReference>
<evidence type="ECO:0000256" key="2">
    <source>
        <dbReference type="ARBA" id="ARBA00022737"/>
    </source>
</evidence>
<proteinExistence type="predicted"/>
<dbReference type="Pfam" id="PF13855">
    <property type="entry name" value="LRR_8"/>
    <property type="match status" value="2"/>
</dbReference>
<dbReference type="PROSITE" id="PS51450">
    <property type="entry name" value="LRR"/>
    <property type="match status" value="2"/>
</dbReference>